<dbReference type="OrthoDB" id="416741at2759"/>
<evidence type="ECO:0000259" key="20">
    <source>
        <dbReference type="PROSITE" id="PS51327"/>
    </source>
</evidence>
<dbReference type="Gene3D" id="3.40.50.300">
    <property type="entry name" value="P-loop containing nucleotide triphosphate hydrolases"/>
    <property type="match status" value="2"/>
</dbReference>
<keyword evidence="9" id="KW-0067">ATP-binding</keyword>
<evidence type="ECO:0000259" key="17">
    <source>
        <dbReference type="PROSITE" id="PS50142"/>
    </source>
</evidence>
<dbReference type="SUPFAM" id="SSF69065">
    <property type="entry name" value="RNase III domain-like"/>
    <property type="match status" value="2"/>
</dbReference>
<dbReference type="InterPro" id="IPR005034">
    <property type="entry name" value="Dicer_dimerisation"/>
</dbReference>
<dbReference type="InterPro" id="IPR038248">
    <property type="entry name" value="Dicer_dimer_sf"/>
</dbReference>
<dbReference type="InterPro" id="IPR027417">
    <property type="entry name" value="P-loop_NTPase"/>
</dbReference>
<evidence type="ECO:0000256" key="13">
    <source>
        <dbReference type="ARBA" id="ARBA00023211"/>
    </source>
</evidence>
<keyword evidence="5" id="KW-0677">Repeat</keyword>
<dbReference type="GO" id="GO:0005737">
    <property type="term" value="C:cytoplasm"/>
    <property type="evidence" value="ECO:0007669"/>
    <property type="project" value="TreeGrafter"/>
</dbReference>
<dbReference type="PROSITE" id="PS51194">
    <property type="entry name" value="HELICASE_CTER"/>
    <property type="match status" value="1"/>
</dbReference>
<evidence type="ECO:0000256" key="1">
    <source>
        <dbReference type="ARBA" id="ARBA00001936"/>
    </source>
</evidence>
<dbReference type="Proteomes" id="UP000481858">
    <property type="component" value="Unassembled WGS sequence"/>
</dbReference>
<comment type="caution">
    <text evidence="21">The sequence shown here is derived from an EMBL/GenBank/DDBJ whole genome shotgun (WGS) entry which is preliminary data.</text>
</comment>
<dbReference type="GO" id="GO:0004525">
    <property type="term" value="F:ribonuclease III activity"/>
    <property type="evidence" value="ECO:0007669"/>
    <property type="project" value="InterPro"/>
</dbReference>
<feature type="domain" description="RNase III" evidence="17">
    <location>
        <begin position="1142"/>
        <end position="1323"/>
    </location>
</feature>
<evidence type="ECO:0000313" key="21">
    <source>
        <dbReference type="EMBL" id="KAF2966518.1"/>
    </source>
</evidence>
<dbReference type="PROSITE" id="PS50142">
    <property type="entry name" value="RNASE_3_2"/>
    <property type="match status" value="2"/>
</dbReference>
<dbReference type="PANTHER" id="PTHR14950:SF37">
    <property type="entry name" value="ENDORIBONUCLEASE DICER"/>
    <property type="match status" value="1"/>
</dbReference>
<dbReference type="InterPro" id="IPR000999">
    <property type="entry name" value="RNase_III_dom"/>
</dbReference>
<dbReference type="GO" id="GO:0005524">
    <property type="term" value="F:ATP binding"/>
    <property type="evidence" value="ECO:0007669"/>
    <property type="project" value="UniProtKB-KW"/>
</dbReference>
<protein>
    <recommendedName>
        <fullName evidence="23">Dicer-like protein 2</fullName>
    </recommendedName>
</protein>
<evidence type="ECO:0000313" key="22">
    <source>
        <dbReference type="Proteomes" id="UP000481858"/>
    </source>
</evidence>
<dbReference type="CDD" id="cd18034">
    <property type="entry name" value="DEXHc_dicer"/>
    <property type="match status" value="1"/>
</dbReference>
<dbReference type="InterPro" id="IPR014001">
    <property type="entry name" value="Helicase_ATP-bd"/>
</dbReference>
<evidence type="ECO:0000256" key="5">
    <source>
        <dbReference type="ARBA" id="ARBA00022737"/>
    </source>
</evidence>
<feature type="domain" description="Helicase C-terminal" evidence="19">
    <location>
        <begin position="416"/>
        <end position="591"/>
    </location>
</feature>
<keyword evidence="6" id="KW-0547">Nucleotide-binding</keyword>
<organism evidence="21 22">
    <name type="scientific">Xylaria multiplex</name>
    <dbReference type="NCBI Taxonomy" id="323545"/>
    <lineage>
        <taxon>Eukaryota</taxon>
        <taxon>Fungi</taxon>
        <taxon>Dikarya</taxon>
        <taxon>Ascomycota</taxon>
        <taxon>Pezizomycotina</taxon>
        <taxon>Sordariomycetes</taxon>
        <taxon>Xylariomycetidae</taxon>
        <taxon>Xylariales</taxon>
        <taxon>Xylariaceae</taxon>
        <taxon>Xylaria</taxon>
    </lineage>
</organism>
<evidence type="ECO:0000259" key="18">
    <source>
        <dbReference type="PROSITE" id="PS51192"/>
    </source>
</evidence>
<keyword evidence="7" id="KW-0378">Hydrolase</keyword>
<reference evidence="21 22" key="1">
    <citation type="submission" date="2019-12" db="EMBL/GenBank/DDBJ databases">
        <title>Draft genome sequence of the ascomycete Xylaria multiplex DSM 110363.</title>
        <authorList>
            <person name="Buettner E."/>
            <person name="Kellner H."/>
        </authorList>
    </citation>
    <scope>NUCLEOTIDE SEQUENCE [LARGE SCALE GENOMIC DNA]</scope>
    <source>
        <strain evidence="21 22">DSM 110363</strain>
    </source>
</reference>
<evidence type="ECO:0000256" key="8">
    <source>
        <dbReference type="ARBA" id="ARBA00022806"/>
    </source>
</evidence>
<dbReference type="SMART" id="SM00535">
    <property type="entry name" value="RIBOc"/>
    <property type="match status" value="2"/>
</dbReference>
<dbReference type="SMART" id="SM00487">
    <property type="entry name" value="DEXDc"/>
    <property type="match status" value="1"/>
</dbReference>
<dbReference type="Gene3D" id="1.10.1520.10">
    <property type="entry name" value="Ribonuclease III domain"/>
    <property type="match status" value="2"/>
</dbReference>
<dbReference type="SUPFAM" id="SSF52540">
    <property type="entry name" value="P-loop containing nucleoside triphosphate hydrolases"/>
    <property type="match status" value="1"/>
</dbReference>
<dbReference type="EMBL" id="WUBL01000087">
    <property type="protein sequence ID" value="KAF2966518.1"/>
    <property type="molecule type" value="Genomic_DNA"/>
</dbReference>
<dbReference type="PROSITE" id="PS51327">
    <property type="entry name" value="DICER_DSRBF"/>
    <property type="match status" value="1"/>
</dbReference>
<evidence type="ECO:0000256" key="3">
    <source>
        <dbReference type="ARBA" id="ARBA00022721"/>
    </source>
</evidence>
<keyword evidence="3" id="KW-0930">Antiviral protein</keyword>
<evidence type="ECO:0000256" key="15">
    <source>
        <dbReference type="PROSITE-ProRule" id="PRU00657"/>
    </source>
</evidence>
<keyword evidence="12" id="KW-0051">Antiviral defense</keyword>
<dbReference type="InterPro" id="IPR001650">
    <property type="entry name" value="Helicase_C-like"/>
</dbReference>
<evidence type="ECO:0000256" key="2">
    <source>
        <dbReference type="ARBA" id="ARBA00001946"/>
    </source>
</evidence>
<dbReference type="CDD" id="cd00593">
    <property type="entry name" value="RIBOc"/>
    <property type="match status" value="2"/>
</dbReference>
<dbReference type="Pfam" id="PF00271">
    <property type="entry name" value="Helicase_C"/>
    <property type="match status" value="1"/>
</dbReference>
<dbReference type="Pfam" id="PF00636">
    <property type="entry name" value="Ribonuclease_3"/>
    <property type="match status" value="2"/>
</dbReference>
<evidence type="ECO:0000256" key="7">
    <source>
        <dbReference type="ARBA" id="ARBA00022801"/>
    </source>
</evidence>
<keyword evidence="8" id="KW-0347">Helicase</keyword>
<evidence type="ECO:0000256" key="12">
    <source>
        <dbReference type="ARBA" id="ARBA00023118"/>
    </source>
</evidence>
<dbReference type="GO" id="GO:0030422">
    <property type="term" value="P:siRNA processing"/>
    <property type="evidence" value="ECO:0007669"/>
    <property type="project" value="TreeGrafter"/>
</dbReference>
<dbReference type="InterPro" id="IPR036389">
    <property type="entry name" value="RNase_III_sf"/>
</dbReference>
<evidence type="ECO:0000256" key="4">
    <source>
        <dbReference type="ARBA" id="ARBA00022723"/>
    </source>
</evidence>
<dbReference type="Pfam" id="PF03368">
    <property type="entry name" value="Dicer_dimer"/>
    <property type="match status" value="1"/>
</dbReference>
<dbReference type="GO" id="GO:0046872">
    <property type="term" value="F:metal ion binding"/>
    <property type="evidence" value="ECO:0007669"/>
    <property type="project" value="UniProtKB-KW"/>
</dbReference>
<evidence type="ECO:0000256" key="11">
    <source>
        <dbReference type="ARBA" id="ARBA00022884"/>
    </source>
</evidence>
<dbReference type="GO" id="GO:0050688">
    <property type="term" value="P:regulation of defense response to virus"/>
    <property type="evidence" value="ECO:0007669"/>
    <property type="project" value="UniProtKB-KW"/>
</dbReference>
<keyword evidence="4" id="KW-0479">Metal-binding</keyword>
<keyword evidence="13" id="KW-0464">Manganese</keyword>
<proteinExistence type="inferred from homology"/>
<evidence type="ECO:0000256" key="6">
    <source>
        <dbReference type="ARBA" id="ARBA00022741"/>
    </source>
</evidence>
<dbReference type="SMART" id="SM00490">
    <property type="entry name" value="HELICc"/>
    <property type="match status" value="1"/>
</dbReference>
<feature type="region of interest" description="Disordered" evidence="16">
    <location>
        <begin position="1"/>
        <end position="51"/>
    </location>
</feature>
<evidence type="ECO:0000256" key="10">
    <source>
        <dbReference type="ARBA" id="ARBA00022842"/>
    </source>
</evidence>
<keyword evidence="22" id="KW-1185">Reference proteome</keyword>
<evidence type="ECO:0000256" key="14">
    <source>
        <dbReference type="ARBA" id="ARBA00025403"/>
    </source>
</evidence>
<comment type="cofactor">
    <cofactor evidence="2">
        <name>Mg(2+)</name>
        <dbReference type="ChEBI" id="CHEBI:18420"/>
    </cofactor>
</comment>
<dbReference type="InParanoid" id="A0A7C8IP10"/>
<accession>A0A7C8IP10</accession>
<sequence length="1436" mass="161710">MHSHIQGAGTRLTEHGSSSGKRDSSSLELTSTSEGPQAQAPQPDDGTHTISVGVGASIEDATIDPIEERTVIHARAYQIEMFEKSLKQNIIVAMDTGSGKTQVAVLRIQAELDKCQDKIIWFLTPTVVLCEQQFHVLKSQIGAAQVKMLSGSEVDTWSDTRIWNDYLKNVRVVVSTYQILLDAVTHAFVRMSQLCLIVFDEAHHCTGNHPGSKIMERYRIHKSNGMPCPAVLGLTASPIVRSTLDGIERIEQTLDAVCKAPTIHREELLSAVKKPILSSISVLNSGDRPHVPNIKNVAKAVRALDIYQDPYILRLARNRTAHGSHILHNALDKRETPIIKQMESLYRKSTELHRELGPWASEYFIHEATSRFLRSVDQDLTWFETWETTEKQYLANILRQIDIRSPRPFKDTNTFDLSDKFTALVRELQSAPDGTRCIIFVLETATVAVLAHMLSITPSIISRFQVGSMIGTSHFAIRKRDLGDINPAKNTLDLEDFRAGKLNLLVATSVVEEGIDVPACNLVICFNPPQNVKSFIQRRGRARMEDSKIILISEGPSDQYDTWLALEDMMKKHYENDMRVASELAELEELDGNLHIPPLRIPSTGAQLDIDQAKSHLEHFCQQITLGQYVYHRPYYIPERIYDSPNGIPKISAVVHLPPSLPPALRKVKSQRLWYSERNAFKDAAFQAFKAIHKAGLVNNNLMPLIDDILEGVETRSSIWEVNALWKPWPEIARLWGKNEERTQRELFLKDGERVIAKFEASLPCHFPRLPPFKVYWDTDNTWTVELSEHANAVTACTLKQDQSAALIDLAYGHRWPVENSAHIVHLQSAEEIGFRQHVGQRAVEKDVINSELVVRNPQGRPHLFIKWLPSKPSPELVKDIDEVASDELEDGPWLALRKWPRRQDLLHPVAESTKSDGRYPCARPVSHCTLDTVDRSKVYFGSIIPSIVHMLEIYLTAEELCRTVLKPVGFSNIPLVVTAISSRAAGEMTNYERQEFLGDSILKLLATVSVMIQRPNYPEGYLSAMKDRIVSNSRLCRATVDKGLDKFILTKSFTGARWRPFYVKNFLSAEATAPSKREMSTKTLADVVESLIGAAFIDGGIPKALTCLRVFLPEVKWYDLTDARTRLSSGRDIVTQSHPGHKPLEELIGYSFKNKALLIESLTHASWSLSTSADVCMERLEFLGDPILDNIIVSALWTQELELTHDQMHLIRAACVNADLLGFLAMEWCATQEVTEISPQTLATIVTQKPIPFWKYMRYRSPEVTSAQRAAEERHAAEREAILDALTHSAEFPWAKLAHLAIPKFFSDMVESLIGAVWIDSDSMEACKEVVERIGILPLLRRILSENVDVRHPKNKLGELAGRDGSTVKYETEVRIENEVRDLFCKVYISQQLLVEVSGGVNPEEVATRAADESYHILLSRANDLDHEMTSGMVL</sequence>
<keyword evidence="10" id="KW-0460">Magnesium</keyword>
<feature type="domain" description="Dicer dsRNA-binding fold" evidence="20">
    <location>
        <begin position="613"/>
        <end position="712"/>
    </location>
</feature>
<evidence type="ECO:0000256" key="16">
    <source>
        <dbReference type="SAM" id="MobiDB-lite"/>
    </source>
</evidence>
<dbReference type="GO" id="GO:0005634">
    <property type="term" value="C:nucleus"/>
    <property type="evidence" value="ECO:0007669"/>
    <property type="project" value="TreeGrafter"/>
</dbReference>
<feature type="domain" description="Helicase ATP-binding" evidence="18">
    <location>
        <begin position="81"/>
        <end position="256"/>
    </location>
</feature>
<evidence type="ECO:0000256" key="9">
    <source>
        <dbReference type="ARBA" id="ARBA00022840"/>
    </source>
</evidence>
<keyword evidence="11 15" id="KW-0694">RNA-binding</keyword>
<feature type="domain" description="RNase III" evidence="17">
    <location>
        <begin position="971"/>
        <end position="1101"/>
    </location>
</feature>
<comment type="function">
    <text evidence="14">Dicer-like endonuclease involved in cleaving double-stranded RNA in the RNA interference (RNAi) pathway. Produces 21 to 25 bp dsRNAs (siRNAs) which target the selective destruction of homologous RNAs leading to sequence-specific suppression of gene expression, called post-transcriptional gene silencing (PTGS). Part of a broad host defense response against viral infection and transposons.</text>
</comment>
<dbReference type="FunFam" id="1.10.1520.10:FF:000032">
    <property type="entry name" value="Dicer-like protein 2"/>
    <property type="match status" value="1"/>
</dbReference>
<dbReference type="PANTHER" id="PTHR14950">
    <property type="entry name" value="DICER-RELATED"/>
    <property type="match status" value="1"/>
</dbReference>
<dbReference type="InterPro" id="IPR011545">
    <property type="entry name" value="DEAD/DEAH_box_helicase_dom"/>
</dbReference>
<evidence type="ECO:0008006" key="23">
    <source>
        <dbReference type="Google" id="ProtNLM"/>
    </source>
</evidence>
<gene>
    <name evidence="21" type="ORF">GQX73_g7057</name>
</gene>
<dbReference type="PROSITE" id="PS51192">
    <property type="entry name" value="HELICASE_ATP_BIND_1"/>
    <property type="match status" value="1"/>
</dbReference>
<comment type="similarity">
    <text evidence="15">Belongs to the helicase family. Dicer subfamily.</text>
</comment>
<name>A0A7C8IP10_9PEZI</name>
<dbReference type="GO" id="GO:0004386">
    <property type="term" value="F:helicase activity"/>
    <property type="evidence" value="ECO:0007669"/>
    <property type="project" value="UniProtKB-KW"/>
</dbReference>
<dbReference type="Gene3D" id="3.30.160.380">
    <property type="entry name" value="Dicer dimerisation domain"/>
    <property type="match status" value="1"/>
</dbReference>
<dbReference type="Pfam" id="PF00270">
    <property type="entry name" value="DEAD"/>
    <property type="match status" value="1"/>
</dbReference>
<dbReference type="GO" id="GO:0003723">
    <property type="term" value="F:RNA binding"/>
    <property type="evidence" value="ECO:0007669"/>
    <property type="project" value="UniProtKB-UniRule"/>
</dbReference>
<dbReference type="GO" id="GO:0051607">
    <property type="term" value="P:defense response to virus"/>
    <property type="evidence" value="ECO:0007669"/>
    <property type="project" value="UniProtKB-KW"/>
</dbReference>
<evidence type="ECO:0000259" key="19">
    <source>
        <dbReference type="PROSITE" id="PS51194"/>
    </source>
</evidence>
<comment type="cofactor">
    <cofactor evidence="1">
        <name>Mn(2+)</name>
        <dbReference type="ChEBI" id="CHEBI:29035"/>
    </cofactor>
</comment>